<evidence type="ECO:0000313" key="2">
    <source>
        <dbReference type="EMBL" id="KAK0551506.1"/>
    </source>
</evidence>
<name>A0AAN6JRW6_9BASI</name>
<evidence type="ECO:0000256" key="1">
    <source>
        <dbReference type="SAM" id="MobiDB-lite"/>
    </source>
</evidence>
<feature type="compositionally biased region" description="Low complexity" evidence="1">
    <location>
        <begin position="400"/>
        <end position="417"/>
    </location>
</feature>
<proteinExistence type="predicted"/>
<feature type="region of interest" description="Disordered" evidence="1">
    <location>
        <begin position="120"/>
        <end position="149"/>
    </location>
</feature>
<reference evidence="2" key="1">
    <citation type="journal article" date="2023" name="PhytoFront">
        <title>Draft Genome Resources of Seven Strains of Tilletia horrida, Causal Agent of Kernel Smut of Rice.</title>
        <authorList>
            <person name="Khanal S."/>
            <person name="Antony Babu S."/>
            <person name="Zhou X.G."/>
        </authorList>
    </citation>
    <scope>NUCLEOTIDE SEQUENCE</scope>
    <source>
        <strain evidence="2">TX6</strain>
    </source>
</reference>
<dbReference type="AlphaFoldDB" id="A0AAN6JRW6"/>
<feature type="compositionally biased region" description="Polar residues" evidence="1">
    <location>
        <begin position="1"/>
        <end position="19"/>
    </location>
</feature>
<keyword evidence="3" id="KW-1185">Reference proteome</keyword>
<dbReference type="Proteomes" id="UP001176517">
    <property type="component" value="Unassembled WGS sequence"/>
</dbReference>
<feature type="compositionally biased region" description="Polar residues" evidence="1">
    <location>
        <begin position="288"/>
        <end position="308"/>
    </location>
</feature>
<comment type="caution">
    <text evidence="2">The sequence shown here is derived from an EMBL/GenBank/DDBJ whole genome shotgun (WGS) entry which is preliminary data.</text>
</comment>
<feature type="region of interest" description="Disordered" evidence="1">
    <location>
        <begin position="336"/>
        <end position="373"/>
    </location>
</feature>
<feature type="region of interest" description="Disordered" evidence="1">
    <location>
        <begin position="1"/>
        <end position="39"/>
    </location>
</feature>
<feature type="region of interest" description="Disordered" evidence="1">
    <location>
        <begin position="277"/>
        <end position="320"/>
    </location>
</feature>
<feature type="compositionally biased region" description="Low complexity" evidence="1">
    <location>
        <begin position="310"/>
        <end position="320"/>
    </location>
</feature>
<organism evidence="2 3">
    <name type="scientific">Tilletia horrida</name>
    <dbReference type="NCBI Taxonomy" id="155126"/>
    <lineage>
        <taxon>Eukaryota</taxon>
        <taxon>Fungi</taxon>
        <taxon>Dikarya</taxon>
        <taxon>Basidiomycota</taxon>
        <taxon>Ustilaginomycotina</taxon>
        <taxon>Exobasidiomycetes</taxon>
        <taxon>Tilletiales</taxon>
        <taxon>Tilletiaceae</taxon>
        <taxon>Tilletia</taxon>
    </lineage>
</organism>
<feature type="region of interest" description="Disordered" evidence="1">
    <location>
        <begin position="395"/>
        <end position="417"/>
    </location>
</feature>
<dbReference type="EMBL" id="JAPDMZ010000076">
    <property type="protein sequence ID" value="KAK0551506.1"/>
    <property type="molecule type" value="Genomic_DNA"/>
</dbReference>
<feature type="region of interest" description="Disordered" evidence="1">
    <location>
        <begin position="497"/>
        <end position="516"/>
    </location>
</feature>
<gene>
    <name evidence="2" type="ORF">OC846_003284</name>
</gene>
<accession>A0AAN6JRW6</accession>
<sequence>MASAAPSSQVASGNDNAAHTSMLLQPHPPPSLLPSAHGLPQDESEAAALGALFPHPPISPLTDMGISTSEAMLSPALNSVPFSVAGAALAGDFNASTIRSAVSPVAGAPTGLGVLGVNSPSSVGSAGSLPKPTSPLSASPSLVGTPTSASSILRKGSTILSDDHLEDSIQARLDSLATSPGMHSAQPPLTSTILLGPASTTTAAPLNHQPPPAAAEEAVASAIIEENRPATSSISIDGAVIPGSEVATASASLDLLADAIIATPSVSSSMMSTLHAAASVGPEGSHDISPTASRPRSIMRDQSASPSMAGSPRSPHSHLLSHSGILGHAVANHQSVALSPSSSTMGGSRHVSSPLPFPQAGADPISPASHSGIQGMAGMDLATSLGLAVAGHESPYSTRASVSGPSGAGGPSAASMGSAGSPILSGGSGTVSPFGMSSLGLGLAHAVPGPGLPTMESAILPNSRSLSLYSNHSGTGGGAYPGSRSISPVAQRTARTAAVSGVGARSNSSVADKARPKSMILDGNYANELGSPGTAQSPNSRAGIPVSPGSPLDSVRRRGTSASRRTSGKRTDGAGSPLLASMHRTDMGRQLSLGAERRAGPGSPASLHAREVL</sequence>
<feature type="region of interest" description="Disordered" evidence="1">
    <location>
        <begin position="523"/>
        <end position="613"/>
    </location>
</feature>
<protein>
    <submittedName>
        <fullName evidence="2">Uncharacterized protein</fullName>
    </submittedName>
</protein>
<feature type="compositionally biased region" description="Polar residues" evidence="1">
    <location>
        <begin position="134"/>
        <end position="149"/>
    </location>
</feature>
<feature type="compositionally biased region" description="Polar residues" evidence="1">
    <location>
        <begin position="336"/>
        <end position="346"/>
    </location>
</feature>
<evidence type="ECO:0000313" key="3">
    <source>
        <dbReference type="Proteomes" id="UP001176517"/>
    </source>
</evidence>